<name>A0A6J2KLU1_BOMMA</name>
<evidence type="ECO:0000313" key="6">
    <source>
        <dbReference type="Proteomes" id="UP000504629"/>
    </source>
</evidence>
<dbReference type="OrthoDB" id="7485251at2759"/>
<protein>
    <submittedName>
        <fullName evidence="7">Uncharacterized protein LOC114251149</fullName>
    </submittedName>
</protein>
<sequence>MGGLRCVVYLSLVQIALTQGLKNQNQQNWLNFGNQNAQLSLNPVLTRGFGTGTPIFNQIGMGNVPGNIPNGISNVNLVNSMLSNPYATRTNFNCANMVSKNVNSNGGFMNSLANFYSKMPLSLQDITKSSAIIGNLGGTNTLNSLQNVATQNLLNANLMNVDSVQPGSANIEGKQLVPLYEAKSNIVTATNTPDSINHLFNANFPSVLALKSSAIAGNPPNSNILNNLQNVAAHNLINTNLANMDAAQFGQSNLIQTTNFPDHLNHLYNSNVPLAIRDLPNQPFGLHVLADGLNIGGTVSIAGNMPIYGSVALNGNLPTDGSAIVNYGCS</sequence>
<accession>A0A6J2KLU1</accession>
<dbReference type="RefSeq" id="XP_028041129.1">
    <property type="nucleotide sequence ID" value="XM_028185328.1"/>
</dbReference>
<evidence type="ECO:0000256" key="5">
    <source>
        <dbReference type="SAM" id="SignalP"/>
    </source>
</evidence>
<organism evidence="6 7">
    <name type="scientific">Bombyx mandarina</name>
    <name type="common">Wild silk moth</name>
    <name type="synonym">Wild silkworm</name>
    <dbReference type="NCBI Taxonomy" id="7092"/>
    <lineage>
        <taxon>Eukaryota</taxon>
        <taxon>Metazoa</taxon>
        <taxon>Ecdysozoa</taxon>
        <taxon>Arthropoda</taxon>
        <taxon>Hexapoda</taxon>
        <taxon>Insecta</taxon>
        <taxon>Pterygota</taxon>
        <taxon>Neoptera</taxon>
        <taxon>Endopterygota</taxon>
        <taxon>Lepidoptera</taxon>
        <taxon>Glossata</taxon>
        <taxon>Ditrysia</taxon>
        <taxon>Bombycoidea</taxon>
        <taxon>Bombycidae</taxon>
        <taxon>Bombycinae</taxon>
        <taxon>Bombyx</taxon>
    </lineage>
</organism>
<proteinExistence type="inferred from homology"/>
<comment type="function">
    <text evidence="1">This protein is one of many from the eggshell of the silk moth.</text>
</comment>
<gene>
    <name evidence="7" type="primary">LOC114251149</name>
</gene>
<dbReference type="GeneID" id="114251149"/>
<reference evidence="7" key="1">
    <citation type="submission" date="2025-08" db="UniProtKB">
        <authorList>
            <consortium name="RefSeq"/>
        </authorList>
    </citation>
    <scope>IDENTIFICATION</scope>
    <source>
        <tissue evidence="7">Silk gland</tissue>
    </source>
</reference>
<dbReference type="Proteomes" id="UP000504629">
    <property type="component" value="Unplaced"/>
</dbReference>
<feature type="chain" id="PRO_5026945790" evidence="5">
    <location>
        <begin position="19"/>
        <end position="330"/>
    </location>
</feature>
<keyword evidence="5" id="KW-0732">Signal</keyword>
<evidence type="ECO:0000256" key="2">
    <source>
        <dbReference type="ARBA" id="ARBA00005906"/>
    </source>
</evidence>
<dbReference type="Pfam" id="PF01723">
    <property type="entry name" value="Chorion_1"/>
    <property type="match status" value="1"/>
</dbReference>
<evidence type="ECO:0000256" key="4">
    <source>
        <dbReference type="RuleBase" id="RU004378"/>
    </source>
</evidence>
<dbReference type="InterPro" id="IPR002635">
    <property type="entry name" value="Chorion"/>
</dbReference>
<feature type="signal peptide" evidence="5">
    <location>
        <begin position="1"/>
        <end position="18"/>
    </location>
</feature>
<keyword evidence="6" id="KW-1185">Reference proteome</keyword>
<dbReference type="GO" id="GO:0005213">
    <property type="term" value="F:structural constituent of egg chorion"/>
    <property type="evidence" value="ECO:0007669"/>
    <property type="project" value="InterPro"/>
</dbReference>
<dbReference type="GO" id="GO:0042600">
    <property type="term" value="C:egg chorion"/>
    <property type="evidence" value="ECO:0007669"/>
    <property type="project" value="InterPro"/>
</dbReference>
<dbReference type="AlphaFoldDB" id="A0A6J2KLU1"/>
<keyword evidence="3" id="KW-0677">Repeat</keyword>
<dbReference type="GO" id="GO:0007304">
    <property type="term" value="P:chorion-containing eggshell formation"/>
    <property type="evidence" value="ECO:0007669"/>
    <property type="project" value="InterPro"/>
</dbReference>
<evidence type="ECO:0000256" key="1">
    <source>
        <dbReference type="ARBA" id="ARBA00003434"/>
    </source>
</evidence>
<comment type="similarity">
    <text evidence="2 4">Belongs to the chorion protein family.</text>
</comment>
<evidence type="ECO:0000313" key="7">
    <source>
        <dbReference type="RefSeq" id="XP_028041129.1"/>
    </source>
</evidence>
<evidence type="ECO:0000256" key="3">
    <source>
        <dbReference type="ARBA" id="ARBA00022737"/>
    </source>
</evidence>
<dbReference type="KEGG" id="bman:114251149"/>